<organism evidence="1">
    <name type="scientific">uncultured marine phage</name>
    <dbReference type="NCBI Taxonomy" id="707152"/>
    <lineage>
        <taxon>Viruses</taxon>
        <taxon>environmental samples</taxon>
    </lineage>
</organism>
<sequence length="106" mass="12531">MNIYYVNTVTSWSDNTYLLFASDKEDAIDVVKKDVYKDITIKDLNELNSKEDVINFMDYLGAKIDDDFLDQFNDMEDKRVFATISKEDKSKKPPTHPYEDYECWGY</sequence>
<gene>
    <name evidence="1" type="ORF">SLAVMIC_00364</name>
</gene>
<protein>
    <submittedName>
        <fullName evidence="1">Uncharacterized protein</fullName>
    </submittedName>
</protein>
<reference evidence="1" key="1">
    <citation type="submission" date="2021-06" db="EMBL/GenBank/DDBJ databases">
        <authorList>
            <person name="Gannon L."/>
            <person name="Redgwell R T."/>
            <person name="Michniewski S."/>
            <person name="Harrison D C."/>
            <person name="Millard A."/>
        </authorList>
    </citation>
    <scope>NUCLEOTIDE SEQUENCE</scope>
</reference>
<evidence type="ECO:0000313" key="1">
    <source>
        <dbReference type="EMBL" id="CAG7580336.1"/>
    </source>
</evidence>
<proteinExistence type="predicted"/>
<name>A0A8D9C9W8_9VIRU</name>
<dbReference type="EMBL" id="OU342829">
    <property type="protein sequence ID" value="CAG7580336.1"/>
    <property type="molecule type" value="Genomic_DNA"/>
</dbReference>
<accession>A0A8D9C9W8</accession>